<keyword evidence="5" id="KW-0040">ANK repeat</keyword>
<dbReference type="Pfam" id="PF00023">
    <property type="entry name" value="Ank"/>
    <property type="match status" value="1"/>
</dbReference>
<dbReference type="SUPFAM" id="SSF48403">
    <property type="entry name" value="Ankyrin repeat"/>
    <property type="match status" value="1"/>
</dbReference>
<dbReference type="GO" id="GO:0005886">
    <property type="term" value="C:plasma membrane"/>
    <property type="evidence" value="ECO:0007669"/>
    <property type="project" value="TreeGrafter"/>
</dbReference>
<dbReference type="GO" id="GO:0005829">
    <property type="term" value="C:cytosol"/>
    <property type="evidence" value="ECO:0007669"/>
    <property type="project" value="TreeGrafter"/>
</dbReference>
<sequence>MEENTQDQFLLFAKEGNCPPIQKLLHSRRDKTNLVDINCRCKWGKGSKSTLGWTALHLACNSGHRDVVEELLKAGVDVNVQDGIGDTPLHKAANTGRKEIVLLLLQYNACANIINGTAKIPKDVTDDDEIITMLEAAERREMRRREERLLEAAREGDLSTLAKEAPDIHCRDSVGNTPLHCAAYRGQKHCIIKLLKSGASSNIRNSNSMKLILFSFLHFWGNEVQKVEGPLWKSSRFLGWRSYWVIIENGKISWYPTQADAQAGVRKQGCKSLSQAYCMVKPWDHCFFMLRCIDDTVHNFKVPSKMDSIATRKRWLDALEEHASYSACHFNKDQIVLDAGSDGNMEMRNLTQAVQVSNLKVEQEEEKNKALTEALQNLATEHYELKQSLSRSKRSSALCTLTEDDFYDAISESESELSVSGFLSVASYSWEEDEGSDTSLQNSLHHPRAHGGAAGMSGEGNDGNKAAQHNGVRKHRTSLPVPMFSRNDVSVWSILKKCIGMELSKIAMPVIFNEPLSFLQRITEYMEHTYLIHRANAATDSVERMKCVAAFAVSAVASQWERTGKPFNPLLGETYELIREDLGFRWVSEQVSHHPPISAFHAEGLKEDFLFHGSIYPKLKFWGKSIEAEPKGTITLELPKYNESYTWTNPTCCVHNIIVGQLWIEQYGNVEVINHKTGERCSMTFKPCGLFGKELHKVEGYIQDKSKKKLCAIYGKWTECLYTVDPANFDAHKKTDKKNSEEKKSNKESNVDEESEEKPPPDAETVQVIPGSELIWKIAPRPENSAKFYAFSTFAMQLNELDKSMEGVLPPTDSRLRPDIRAMENGDIDLASSQKKRLEEKQRTARKNRSKSTEEWKIRWFEQGPNPHNKAQDWLYAKGYWDRSYSQLPDIY</sequence>
<proteinExistence type="inferred from homology"/>
<dbReference type="AlphaFoldDB" id="M4ACK9"/>
<dbReference type="GeneTree" id="ENSGT00940000155295"/>
<dbReference type="Gene3D" id="3.30.70.3490">
    <property type="match status" value="1"/>
</dbReference>
<feature type="repeat" description="ANK" evidence="5">
    <location>
        <begin position="84"/>
        <end position="116"/>
    </location>
</feature>
<evidence type="ECO:0000259" key="10">
    <source>
        <dbReference type="PROSITE" id="PS50003"/>
    </source>
</evidence>
<feature type="repeat" description="ANK" evidence="5">
    <location>
        <begin position="51"/>
        <end position="83"/>
    </location>
</feature>
<feature type="domain" description="PH" evidence="10">
    <location>
        <begin position="224"/>
        <end position="324"/>
    </location>
</feature>
<name>M4ACK9_XIPMA</name>
<dbReference type="InterPro" id="IPR018494">
    <property type="entry name" value="Oxysterol-bd_CS"/>
</dbReference>
<dbReference type="HOGENOM" id="CLU_007105_6_1_1"/>
<evidence type="ECO:0000256" key="8">
    <source>
        <dbReference type="SAM" id="Coils"/>
    </source>
</evidence>
<dbReference type="InterPro" id="IPR002110">
    <property type="entry name" value="Ankyrin_rpt"/>
</dbReference>
<dbReference type="InterPro" id="IPR011993">
    <property type="entry name" value="PH-like_dom_sf"/>
</dbReference>
<dbReference type="eggNOG" id="KOG2209">
    <property type="taxonomic scope" value="Eukaryota"/>
</dbReference>
<dbReference type="PANTHER" id="PTHR10972:SF53">
    <property type="entry name" value="OXYSTEROL-BINDING PROTEIN-RELATED PROTEIN 1"/>
    <property type="match status" value="1"/>
</dbReference>
<keyword evidence="4" id="KW-0446">Lipid-binding</keyword>
<evidence type="ECO:0000313" key="11">
    <source>
        <dbReference type="Ensembl" id="ENSXMAP00000012203.2"/>
    </source>
</evidence>
<reference evidence="11" key="4">
    <citation type="submission" date="2025-09" db="UniProtKB">
        <authorList>
            <consortium name="Ensembl"/>
        </authorList>
    </citation>
    <scope>IDENTIFICATION</scope>
    <source>
        <strain evidence="11">JP 163 A</strain>
    </source>
</reference>
<keyword evidence="12" id="KW-1185">Reference proteome</keyword>
<dbReference type="Gene3D" id="1.25.40.20">
    <property type="entry name" value="Ankyrin repeat-containing domain"/>
    <property type="match status" value="2"/>
</dbReference>
<dbReference type="FunFam" id="2.40.160.120:FF:000005">
    <property type="entry name" value="Oxysterol-binding protein"/>
    <property type="match status" value="1"/>
</dbReference>
<reference evidence="11" key="3">
    <citation type="submission" date="2025-08" db="UniProtKB">
        <authorList>
            <consortium name="Ensembl"/>
        </authorList>
    </citation>
    <scope>IDENTIFICATION</scope>
    <source>
        <strain evidence="11">JP 163 A</strain>
    </source>
</reference>
<organism evidence="11 12">
    <name type="scientific">Xiphophorus maculatus</name>
    <name type="common">Southern platyfish</name>
    <name type="synonym">Platypoecilus maculatus</name>
    <dbReference type="NCBI Taxonomy" id="8083"/>
    <lineage>
        <taxon>Eukaryota</taxon>
        <taxon>Metazoa</taxon>
        <taxon>Chordata</taxon>
        <taxon>Craniata</taxon>
        <taxon>Vertebrata</taxon>
        <taxon>Euteleostomi</taxon>
        <taxon>Actinopterygii</taxon>
        <taxon>Neopterygii</taxon>
        <taxon>Teleostei</taxon>
        <taxon>Neoteleostei</taxon>
        <taxon>Acanthomorphata</taxon>
        <taxon>Ovalentaria</taxon>
        <taxon>Atherinomorphae</taxon>
        <taxon>Cyprinodontiformes</taxon>
        <taxon>Poeciliidae</taxon>
        <taxon>Poeciliinae</taxon>
        <taxon>Xiphophorus</taxon>
    </lineage>
</organism>
<dbReference type="Ensembl" id="ENSXMAT00000012219.2">
    <property type="protein sequence ID" value="ENSXMAP00000012203.2"/>
    <property type="gene ID" value="ENSXMAG00000012174.2"/>
</dbReference>
<feature type="compositionally biased region" description="Gly residues" evidence="9">
    <location>
        <begin position="452"/>
        <end position="461"/>
    </location>
</feature>
<feature type="compositionally biased region" description="Basic and acidic residues" evidence="9">
    <location>
        <begin position="732"/>
        <end position="750"/>
    </location>
</feature>
<dbReference type="Pfam" id="PF12796">
    <property type="entry name" value="Ank_2"/>
    <property type="match status" value="1"/>
</dbReference>
<keyword evidence="8" id="KW-0175">Coiled coil</keyword>
<dbReference type="SUPFAM" id="SSF50729">
    <property type="entry name" value="PH domain-like"/>
    <property type="match status" value="1"/>
</dbReference>
<dbReference type="InterPro" id="IPR036770">
    <property type="entry name" value="Ankyrin_rpt-contain_sf"/>
</dbReference>
<dbReference type="PANTHER" id="PTHR10972">
    <property type="entry name" value="OXYSTEROL-BINDING PROTEIN-RELATED"/>
    <property type="match status" value="1"/>
</dbReference>
<dbReference type="Proteomes" id="UP000002852">
    <property type="component" value="Unassembled WGS sequence"/>
</dbReference>
<feature type="region of interest" description="Disordered" evidence="9">
    <location>
        <begin position="732"/>
        <end position="765"/>
    </location>
</feature>
<dbReference type="Pfam" id="PF01237">
    <property type="entry name" value="Oxysterol_BP"/>
    <property type="match status" value="1"/>
</dbReference>
<feature type="repeat" description="ANK" evidence="5">
    <location>
        <begin position="174"/>
        <end position="206"/>
    </location>
</feature>
<dbReference type="SMART" id="SM00248">
    <property type="entry name" value="ANK"/>
    <property type="match status" value="3"/>
</dbReference>
<evidence type="ECO:0000256" key="9">
    <source>
        <dbReference type="SAM" id="MobiDB-lite"/>
    </source>
</evidence>
<dbReference type="GO" id="GO:0006869">
    <property type="term" value="P:lipid transport"/>
    <property type="evidence" value="ECO:0007669"/>
    <property type="project" value="UniProtKB-KW"/>
</dbReference>
<accession>M4ACK9</accession>
<dbReference type="FunFam" id="3.30.70.3490:FF:000003">
    <property type="entry name" value="Oxysterol-binding protein"/>
    <property type="match status" value="1"/>
</dbReference>
<dbReference type="Gene3D" id="2.40.160.120">
    <property type="match status" value="1"/>
</dbReference>
<dbReference type="Gene3D" id="2.30.29.30">
    <property type="entry name" value="Pleckstrin-homology domain (PH domain)/Phosphotyrosine-binding domain (PTB)"/>
    <property type="match status" value="1"/>
</dbReference>
<feature type="coiled-coil region" evidence="8">
    <location>
        <begin position="347"/>
        <end position="381"/>
    </location>
</feature>
<dbReference type="PROSITE" id="PS50003">
    <property type="entry name" value="PH_DOMAIN"/>
    <property type="match status" value="1"/>
</dbReference>
<dbReference type="SMART" id="SM00233">
    <property type="entry name" value="PH"/>
    <property type="match status" value="1"/>
</dbReference>
<evidence type="ECO:0000256" key="5">
    <source>
        <dbReference type="PROSITE-ProRule" id="PRU00023"/>
    </source>
</evidence>
<dbReference type="PROSITE" id="PS50297">
    <property type="entry name" value="ANK_REP_REGION"/>
    <property type="match status" value="3"/>
</dbReference>
<reference evidence="12" key="1">
    <citation type="submission" date="2012-01" db="EMBL/GenBank/DDBJ databases">
        <authorList>
            <person name="Walter R."/>
            <person name="Schartl M."/>
            <person name="Warren W."/>
        </authorList>
    </citation>
    <scope>NUCLEOTIDE SEQUENCE [LARGE SCALE GENOMIC DNA]</scope>
    <source>
        <strain evidence="12">JP 163 A</strain>
    </source>
</reference>
<evidence type="ECO:0000256" key="6">
    <source>
        <dbReference type="RuleBase" id="RU003844"/>
    </source>
</evidence>
<evidence type="ECO:0000256" key="1">
    <source>
        <dbReference type="ARBA" id="ARBA00008842"/>
    </source>
</evidence>
<dbReference type="SUPFAM" id="SSF144000">
    <property type="entry name" value="Oxysterol-binding protein-like"/>
    <property type="match status" value="1"/>
</dbReference>
<evidence type="ECO:0000256" key="4">
    <source>
        <dbReference type="ARBA" id="ARBA00023121"/>
    </source>
</evidence>
<evidence type="ECO:0000256" key="2">
    <source>
        <dbReference type="ARBA" id="ARBA00022448"/>
    </source>
</evidence>
<evidence type="ECO:0000313" key="12">
    <source>
        <dbReference type="Proteomes" id="UP000002852"/>
    </source>
</evidence>
<evidence type="ECO:0000256" key="7">
    <source>
        <dbReference type="RuleBase" id="RU003845"/>
    </source>
</evidence>
<feature type="region of interest" description="Disordered" evidence="9">
    <location>
        <begin position="434"/>
        <end position="470"/>
    </location>
</feature>
<feature type="region of interest" description="Disordered" evidence="9">
    <location>
        <begin position="830"/>
        <end position="853"/>
    </location>
</feature>
<reference evidence="12" key="2">
    <citation type="journal article" date="2013" name="Nat. Genet.">
        <title>The genome of the platyfish, Xiphophorus maculatus, provides insights into evolutionary adaptation and several complex traits.</title>
        <authorList>
            <person name="Schartl M."/>
            <person name="Walter R.B."/>
            <person name="Shen Y."/>
            <person name="Garcia T."/>
            <person name="Catchen J."/>
            <person name="Amores A."/>
            <person name="Braasch I."/>
            <person name="Chalopin D."/>
            <person name="Volff J.N."/>
            <person name="Lesch K.P."/>
            <person name="Bisazza A."/>
            <person name="Minx P."/>
            <person name="Hillier L."/>
            <person name="Wilson R.K."/>
            <person name="Fuerstenberg S."/>
            <person name="Boore J."/>
            <person name="Searle S."/>
            <person name="Postlethwait J.H."/>
            <person name="Warren W.C."/>
        </authorList>
    </citation>
    <scope>NUCLEOTIDE SEQUENCE [LARGE SCALE GENOMIC DNA]</scope>
    <source>
        <strain evidence="12">JP 163 A</strain>
    </source>
</reference>
<dbReference type="PROSITE" id="PS50088">
    <property type="entry name" value="ANK_REPEAT"/>
    <property type="match status" value="3"/>
</dbReference>
<keyword evidence="3 7" id="KW-0445">Lipid transport</keyword>
<dbReference type="PROSITE" id="PS01013">
    <property type="entry name" value="OSBP"/>
    <property type="match status" value="1"/>
</dbReference>
<dbReference type="InterPro" id="IPR000648">
    <property type="entry name" value="Oxysterol-bd"/>
</dbReference>
<keyword evidence="2 7" id="KW-0813">Transport</keyword>
<dbReference type="GO" id="GO:0097038">
    <property type="term" value="C:perinuclear endoplasmic reticulum"/>
    <property type="evidence" value="ECO:0007669"/>
    <property type="project" value="TreeGrafter"/>
</dbReference>
<dbReference type="GO" id="GO:0015485">
    <property type="term" value="F:cholesterol binding"/>
    <property type="evidence" value="ECO:0007669"/>
    <property type="project" value="TreeGrafter"/>
</dbReference>
<protein>
    <recommendedName>
        <fullName evidence="7">Oxysterol-binding protein</fullName>
    </recommendedName>
</protein>
<comment type="similarity">
    <text evidence="1 6">Belongs to the OSBP family.</text>
</comment>
<evidence type="ECO:0000256" key="3">
    <source>
        <dbReference type="ARBA" id="ARBA00023055"/>
    </source>
</evidence>
<dbReference type="InterPro" id="IPR037239">
    <property type="entry name" value="OSBP_sf"/>
</dbReference>
<dbReference type="InterPro" id="IPR001849">
    <property type="entry name" value="PH_domain"/>
</dbReference>